<protein>
    <submittedName>
        <fullName evidence="3">L-cysteine desulfhydrase</fullName>
    </submittedName>
</protein>
<evidence type="ECO:0000259" key="2">
    <source>
        <dbReference type="Pfam" id="PF00266"/>
    </source>
</evidence>
<feature type="domain" description="Aminotransferase class V" evidence="2">
    <location>
        <begin position="116"/>
        <end position="292"/>
    </location>
</feature>
<accession>A0AAD8BGD8</accession>
<reference evidence="3" key="1">
    <citation type="journal article" date="2023" name="PLoS Negl. Trop. Dis.">
        <title>A genome sequence for Biomphalaria pfeifferi, the major vector snail for the human-infecting parasite Schistosoma mansoni.</title>
        <authorList>
            <person name="Bu L."/>
            <person name="Lu L."/>
            <person name="Laidemitt M.R."/>
            <person name="Zhang S.M."/>
            <person name="Mutuku M."/>
            <person name="Mkoji G."/>
            <person name="Steinauer M."/>
            <person name="Loker E.S."/>
        </authorList>
    </citation>
    <scope>NUCLEOTIDE SEQUENCE</scope>
    <source>
        <strain evidence="3">KasaAsao</strain>
    </source>
</reference>
<dbReference type="Pfam" id="PF00266">
    <property type="entry name" value="Aminotran_5"/>
    <property type="match status" value="1"/>
</dbReference>
<dbReference type="Proteomes" id="UP001233172">
    <property type="component" value="Unassembled WGS sequence"/>
</dbReference>
<dbReference type="InterPro" id="IPR015424">
    <property type="entry name" value="PyrdxlP-dep_Trfase"/>
</dbReference>
<gene>
    <name evidence="3" type="ORF">Bpfe_016973</name>
</gene>
<dbReference type="SUPFAM" id="SSF53383">
    <property type="entry name" value="PLP-dependent transferases"/>
    <property type="match status" value="1"/>
</dbReference>
<proteinExistence type="predicted"/>
<dbReference type="AlphaFoldDB" id="A0AAD8BGD8"/>
<dbReference type="PANTHER" id="PTHR43092:SF2">
    <property type="entry name" value="HERCYNYLCYSTEINE SULFOXIDE LYASE"/>
    <property type="match status" value="1"/>
</dbReference>
<dbReference type="EMBL" id="JASAOG010000085">
    <property type="protein sequence ID" value="KAK0053513.1"/>
    <property type="molecule type" value="Genomic_DNA"/>
</dbReference>
<dbReference type="InterPro" id="IPR000192">
    <property type="entry name" value="Aminotrans_V_dom"/>
</dbReference>
<sequence length="451" mass="50983">MNIQPKRDFGSFHASNVEELLSIDEESYSPPELPFRLPTFTEYKMKETGQIAFGKLMKQTFFLLEENCCFLNHGAFGSVLKQALEVSQQWQNYSESQPLRFYDRQLLPYLVHVSRRLASYIGCAPQDLVLVNNATFATNSVLSSFPLVAEDVILTFNITYGAVKKHVQYICSKSGAINREAVIPFPLDSKEKILDILSDELSKGDVKLVILDHIPSNTPIIMPVVEMIQLCRRVNARVLIDGAHALGALNLNIADIDPDYYVSNCHKWLCSPKGVAFLYVKQELQNEVKPAVISHGFGSGFCSEFFWSGLHDYSPMLSLHTVLDFWLELGESARNYMHQCAKEGAQILTKCWSSKLAAPIEMFGSMVLVGLPEIFNSKFETINYDAAEKIQNIVFHEYNIEVPFKSVQGHLYVRISAHIYNEPSDYLRLADAVLEISQRPKSFFVDCCSNS</sequence>
<reference evidence="3" key="2">
    <citation type="submission" date="2023-04" db="EMBL/GenBank/DDBJ databases">
        <authorList>
            <person name="Bu L."/>
            <person name="Lu L."/>
            <person name="Laidemitt M.R."/>
            <person name="Zhang S.M."/>
            <person name="Mutuku M."/>
            <person name="Mkoji G."/>
            <person name="Steinauer M."/>
            <person name="Loker E.S."/>
        </authorList>
    </citation>
    <scope>NUCLEOTIDE SEQUENCE</scope>
    <source>
        <strain evidence="3">KasaAsao</strain>
        <tissue evidence="3">Whole Snail</tissue>
    </source>
</reference>
<dbReference type="InterPro" id="IPR015422">
    <property type="entry name" value="PyrdxlP-dep_Trfase_small"/>
</dbReference>
<dbReference type="Gene3D" id="3.40.640.10">
    <property type="entry name" value="Type I PLP-dependent aspartate aminotransferase-like (Major domain)"/>
    <property type="match status" value="1"/>
</dbReference>
<evidence type="ECO:0000256" key="1">
    <source>
        <dbReference type="ARBA" id="ARBA00022898"/>
    </source>
</evidence>
<keyword evidence="1" id="KW-0663">Pyridoxal phosphate</keyword>
<organism evidence="3 4">
    <name type="scientific">Biomphalaria pfeifferi</name>
    <name type="common">Bloodfluke planorb</name>
    <name type="synonym">Freshwater snail</name>
    <dbReference type="NCBI Taxonomy" id="112525"/>
    <lineage>
        <taxon>Eukaryota</taxon>
        <taxon>Metazoa</taxon>
        <taxon>Spiralia</taxon>
        <taxon>Lophotrochozoa</taxon>
        <taxon>Mollusca</taxon>
        <taxon>Gastropoda</taxon>
        <taxon>Heterobranchia</taxon>
        <taxon>Euthyneura</taxon>
        <taxon>Panpulmonata</taxon>
        <taxon>Hygrophila</taxon>
        <taxon>Lymnaeoidea</taxon>
        <taxon>Planorbidae</taxon>
        <taxon>Biomphalaria</taxon>
    </lineage>
</organism>
<comment type="caution">
    <text evidence="3">The sequence shown here is derived from an EMBL/GenBank/DDBJ whole genome shotgun (WGS) entry which is preliminary data.</text>
</comment>
<dbReference type="Gene3D" id="3.90.1150.10">
    <property type="entry name" value="Aspartate Aminotransferase, domain 1"/>
    <property type="match status" value="1"/>
</dbReference>
<dbReference type="InterPro" id="IPR015421">
    <property type="entry name" value="PyrdxlP-dep_Trfase_major"/>
</dbReference>
<evidence type="ECO:0000313" key="4">
    <source>
        <dbReference type="Proteomes" id="UP001233172"/>
    </source>
</evidence>
<keyword evidence="4" id="KW-1185">Reference proteome</keyword>
<name>A0AAD8BGD8_BIOPF</name>
<dbReference type="PANTHER" id="PTHR43092">
    <property type="entry name" value="L-CYSTEINE DESULFHYDRASE"/>
    <property type="match status" value="1"/>
</dbReference>
<evidence type="ECO:0000313" key="3">
    <source>
        <dbReference type="EMBL" id="KAK0053513.1"/>
    </source>
</evidence>